<evidence type="ECO:0000313" key="1">
    <source>
        <dbReference type="EMBL" id="EFX70999.1"/>
    </source>
</evidence>
<reference evidence="1 2" key="1">
    <citation type="journal article" date="2011" name="Science">
        <title>The ecoresponsive genome of Daphnia pulex.</title>
        <authorList>
            <person name="Colbourne J.K."/>
            <person name="Pfrender M.E."/>
            <person name="Gilbert D."/>
            <person name="Thomas W.K."/>
            <person name="Tucker A."/>
            <person name="Oakley T.H."/>
            <person name="Tokishita S."/>
            <person name="Aerts A."/>
            <person name="Arnold G.J."/>
            <person name="Basu M.K."/>
            <person name="Bauer D.J."/>
            <person name="Caceres C.E."/>
            <person name="Carmel L."/>
            <person name="Casola C."/>
            <person name="Choi J.H."/>
            <person name="Detter J.C."/>
            <person name="Dong Q."/>
            <person name="Dusheyko S."/>
            <person name="Eads B.D."/>
            <person name="Frohlich T."/>
            <person name="Geiler-Samerotte K.A."/>
            <person name="Gerlach D."/>
            <person name="Hatcher P."/>
            <person name="Jogdeo S."/>
            <person name="Krijgsveld J."/>
            <person name="Kriventseva E.V."/>
            <person name="Kultz D."/>
            <person name="Laforsch C."/>
            <person name="Lindquist E."/>
            <person name="Lopez J."/>
            <person name="Manak J.R."/>
            <person name="Muller J."/>
            <person name="Pangilinan J."/>
            <person name="Patwardhan R.P."/>
            <person name="Pitluck S."/>
            <person name="Pritham E.J."/>
            <person name="Rechtsteiner A."/>
            <person name="Rho M."/>
            <person name="Rogozin I.B."/>
            <person name="Sakarya O."/>
            <person name="Salamov A."/>
            <person name="Schaack S."/>
            <person name="Shapiro H."/>
            <person name="Shiga Y."/>
            <person name="Skalitzky C."/>
            <person name="Smith Z."/>
            <person name="Souvorov A."/>
            <person name="Sung W."/>
            <person name="Tang Z."/>
            <person name="Tsuchiya D."/>
            <person name="Tu H."/>
            <person name="Vos H."/>
            <person name="Wang M."/>
            <person name="Wolf Y.I."/>
            <person name="Yamagata H."/>
            <person name="Yamada T."/>
            <person name="Ye Y."/>
            <person name="Shaw J.R."/>
            <person name="Andrews J."/>
            <person name="Crease T.J."/>
            <person name="Tang H."/>
            <person name="Lucas S.M."/>
            <person name="Robertson H.M."/>
            <person name="Bork P."/>
            <person name="Koonin E.V."/>
            <person name="Zdobnov E.M."/>
            <person name="Grigoriev I.V."/>
            <person name="Lynch M."/>
            <person name="Boore J.L."/>
        </authorList>
    </citation>
    <scope>NUCLEOTIDE SEQUENCE [LARGE SCALE GENOMIC DNA]</scope>
</reference>
<evidence type="ECO:0000313" key="2">
    <source>
        <dbReference type="Proteomes" id="UP000000305"/>
    </source>
</evidence>
<dbReference type="EMBL" id="GL732614">
    <property type="protein sequence ID" value="EFX70999.1"/>
    <property type="molecule type" value="Genomic_DNA"/>
</dbReference>
<dbReference type="HOGENOM" id="CLU_2906351_0_0_1"/>
<name>E9HB69_DAPPU</name>
<dbReference type="KEGG" id="dpx:DAPPUDRAFT_327554"/>
<dbReference type="Proteomes" id="UP000000305">
    <property type="component" value="Unassembled WGS sequence"/>
</dbReference>
<gene>
    <name evidence="1" type="ORF">DAPPUDRAFT_327554</name>
</gene>
<accession>E9HB69</accession>
<sequence>MVVKAHFEKLLKKECNKIALPKVSVRQSAYETALQPIIPITGQSRLNVTVPSISMGSPHAVP</sequence>
<protein>
    <submittedName>
        <fullName evidence="1">Uncharacterized protein</fullName>
    </submittedName>
</protein>
<dbReference type="InParanoid" id="E9HB69"/>
<organism evidence="1 2">
    <name type="scientific">Daphnia pulex</name>
    <name type="common">Water flea</name>
    <dbReference type="NCBI Taxonomy" id="6669"/>
    <lineage>
        <taxon>Eukaryota</taxon>
        <taxon>Metazoa</taxon>
        <taxon>Ecdysozoa</taxon>
        <taxon>Arthropoda</taxon>
        <taxon>Crustacea</taxon>
        <taxon>Branchiopoda</taxon>
        <taxon>Diplostraca</taxon>
        <taxon>Cladocera</taxon>
        <taxon>Anomopoda</taxon>
        <taxon>Daphniidae</taxon>
        <taxon>Daphnia</taxon>
    </lineage>
</organism>
<keyword evidence="2" id="KW-1185">Reference proteome</keyword>
<dbReference type="AlphaFoldDB" id="E9HB69"/>
<proteinExistence type="predicted"/>